<proteinExistence type="predicted"/>
<reference evidence="2" key="1">
    <citation type="journal article" date="2020" name="Nat. Genet.">
        <title>Genomic diversifications of five Gossypium allopolyploid species and their impact on cotton improvement.</title>
        <authorList>
            <person name="Chen Z.J."/>
            <person name="Sreedasyam A."/>
            <person name="Ando A."/>
            <person name="Song Q."/>
            <person name="De Santiago L.M."/>
            <person name="Hulse-Kemp A.M."/>
            <person name="Ding M."/>
            <person name="Ye W."/>
            <person name="Kirkbride R.C."/>
            <person name="Jenkins J."/>
            <person name="Plott C."/>
            <person name="Lovell J."/>
            <person name="Lin Y.M."/>
            <person name="Vaughn R."/>
            <person name="Liu B."/>
            <person name="Simpson S."/>
            <person name="Scheffler B.E."/>
            <person name="Wen L."/>
            <person name="Saski C.A."/>
            <person name="Grover C.E."/>
            <person name="Hu G."/>
            <person name="Conover J.L."/>
            <person name="Carlson J.W."/>
            <person name="Shu S."/>
            <person name="Boston L.B."/>
            <person name="Williams M."/>
            <person name="Peterson D.G."/>
            <person name="McGee K."/>
            <person name="Jones D.C."/>
            <person name="Wendel J.F."/>
            <person name="Stelly D.M."/>
            <person name="Grimwood J."/>
            <person name="Schmutz J."/>
        </authorList>
    </citation>
    <scope>NUCLEOTIDE SEQUENCE [LARGE SCALE GENOMIC DNA]</scope>
    <source>
        <strain evidence="2">cv. TM-1</strain>
    </source>
</reference>
<feature type="region of interest" description="Disordered" evidence="1">
    <location>
        <begin position="1"/>
        <end position="52"/>
    </location>
</feature>
<gene>
    <name evidence="3" type="primary">LOC107914231</name>
</gene>
<sequence>MEGLDTLIMRKKQSSKPSSLESNGSSSNQTSPASQWFYSKSSKKSGTDERSVAGNTMAVQADMPFSGLTTFGIAFLSKFECSQMPHPVLLAGVYKELRQAWRMPKSKLYRSPKIPRYHLKMSLSLNVSFR</sequence>
<dbReference type="RefSeq" id="XP_016698617.2">
    <property type="nucleotide sequence ID" value="XM_016843128.2"/>
</dbReference>
<evidence type="ECO:0000313" key="2">
    <source>
        <dbReference type="Proteomes" id="UP000818029"/>
    </source>
</evidence>
<keyword evidence="2" id="KW-1185">Reference proteome</keyword>
<dbReference type="AlphaFoldDB" id="A0A1U8K7Y9"/>
<accession>A0A1U8K7Y9</accession>
<organism evidence="2 3">
    <name type="scientific">Gossypium hirsutum</name>
    <name type="common">Upland cotton</name>
    <name type="synonym">Gossypium mexicanum</name>
    <dbReference type="NCBI Taxonomy" id="3635"/>
    <lineage>
        <taxon>Eukaryota</taxon>
        <taxon>Viridiplantae</taxon>
        <taxon>Streptophyta</taxon>
        <taxon>Embryophyta</taxon>
        <taxon>Tracheophyta</taxon>
        <taxon>Spermatophyta</taxon>
        <taxon>Magnoliopsida</taxon>
        <taxon>eudicotyledons</taxon>
        <taxon>Gunneridae</taxon>
        <taxon>Pentapetalae</taxon>
        <taxon>rosids</taxon>
        <taxon>malvids</taxon>
        <taxon>Malvales</taxon>
        <taxon>Malvaceae</taxon>
        <taxon>Malvoideae</taxon>
        <taxon>Gossypium</taxon>
    </lineage>
</organism>
<evidence type="ECO:0000313" key="3">
    <source>
        <dbReference type="RefSeq" id="XP_016698617.2"/>
    </source>
</evidence>
<dbReference type="Proteomes" id="UP000818029">
    <property type="component" value="Chromosome D08"/>
</dbReference>
<protein>
    <submittedName>
        <fullName evidence="3">Uncharacterized protein isoform X5</fullName>
    </submittedName>
</protein>
<dbReference type="GeneID" id="107914231"/>
<evidence type="ECO:0000256" key="1">
    <source>
        <dbReference type="SAM" id="MobiDB-lite"/>
    </source>
</evidence>
<feature type="compositionally biased region" description="Low complexity" evidence="1">
    <location>
        <begin position="15"/>
        <end position="34"/>
    </location>
</feature>
<reference evidence="3" key="2">
    <citation type="submission" date="2025-08" db="UniProtKB">
        <authorList>
            <consortium name="RefSeq"/>
        </authorList>
    </citation>
    <scope>IDENTIFICATION</scope>
</reference>
<name>A0A1U8K7Y9_GOSHI</name>